<accession>A0A9W7XLA0</accession>
<feature type="region of interest" description="Disordered" evidence="9">
    <location>
        <begin position="1"/>
        <end position="20"/>
    </location>
</feature>
<name>A0A9W7XLA0_9FUNG</name>
<reference evidence="10" key="1">
    <citation type="submission" date="2022-07" db="EMBL/GenBank/DDBJ databases">
        <title>Phylogenomic reconstructions and comparative analyses of Kickxellomycotina fungi.</title>
        <authorList>
            <person name="Reynolds N.K."/>
            <person name="Stajich J.E."/>
            <person name="Barry K."/>
            <person name="Grigoriev I.V."/>
            <person name="Crous P."/>
            <person name="Smith M.E."/>
        </authorList>
    </citation>
    <scope>NUCLEOTIDE SEQUENCE</scope>
    <source>
        <strain evidence="10">NBRC 105413</strain>
    </source>
</reference>
<keyword evidence="8" id="KW-0999">Mitochondrion inner membrane</keyword>
<evidence type="ECO:0000256" key="7">
    <source>
        <dbReference type="ARBA" id="ARBA00023049"/>
    </source>
</evidence>
<dbReference type="AlphaFoldDB" id="A0A9W7XLA0"/>
<dbReference type="InterPro" id="IPR019165">
    <property type="entry name" value="Peptidase_M76_ATP23"/>
</dbReference>
<dbReference type="GO" id="GO:0034982">
    <property type="term" value="P:mitochondrial protein processing"/>
    <property type="evidence" value="ECO:0007669"/>
    <property type="project" value="TreeGrafter"/>
</dbReference>
<dbReference type="Pfam" id="PF09768">
    <property type="entry name" value="Peptidase_M76"/>
    <property type="match status" value="1"/>
</dbReference>
<evidence type="ECO:0000256" key="3">
    <source>
        <dbReference type="ARBA" id="ARBA00014615"/>
    </source>
</evidence>
<evidence type="ECO:0000256" key="1">
    <source>
        <dbReference type="ARBA" id="ARBA00004137"/>
    </source>
</evidence>
<evidence type="ECO:0000313" key="11">
    <source>
        <dbReference type="Proteomes" id="UP001145021"/>
    </source>
</evidence>
<keyword evidence="7 8" id="KW-0482">Metalloprotease</keyword>
<comment type="similarity">
    <text evidence="2 8">Belongs to the peptidase M76 family.</text>
</comment>
<evidence type="ECO:0000256" key="6">
    <source>
        <dbReference type="ARBA" id="ARBA00022801"/>
    </source>
</evidence>
<comment type="subcellular location">
    <subcellularLocation>
        <location evidence="1 8">Mitochondrion inner membrane</location>
        <topology evidence="1 8">Peripheral membrane protein</topology>
        <orientation evidence="1 8">Intermembrane side</orientation>
    </subcellularLocation>
</comment>
<dbReference type="Proteomes" id="UP001145021">
    <property type="component" value="Unassembled WGS sequence"/>
</dbReference>
<evidence type="ECO:0000256" key="9">
    <source>
        <dbReference type="SAM" id="MobiDB-lite"/>
    </source>
</evidence>
<dbReference type="GO" id="GO:0004222">
    <property type="term" value="F:metalloendopeptidase activity"/>
    <property type="evidence" value="ECO:0007669"/>
    <property type="project" value="InterPro"/>
</dbReference>
<keyword evidence="8" id="KW-0472">Membrane</keyword>
<gene>
    <name evidence="10" type="primary">ATP23</name>
    <name evidence="10" type="ORF">LPJ64_002623</name>
</gene>
<dbReference type="GO" id="GO:0005743">
    <property type="term" value="C:mitochondrial inner membrane"/>
    <property type="evidence" value="ECO:0007669"/>
    <property type="project" value="UniProtKB-SubCell"/>
</dbReference>
<dbReference type="EC" id="3.4.24.-" evidence="8"/>
<comment type="function">
    <text evidence="8">Has a dual role in the assembly of mitochondrial ATPase.</text>
</comment>
<keyword evidence="11" id="KW-1185">Reference proteome</keyword>
<dbReference type="GO" id="GO:0046872">
    <property type="term" value="F:metal ion binding"/>
    <property type="evidence" value="ECO:0007669"/>
    <property type="project" value="UniProtKB-KW"/>
</dbReference>
<dbReference type="PANTHER" id="PTHR21711">
    <property type="entry name" value="MITOCHONDRIAL INNER MEMBRANE PROTEASE"/>
    <property type="match status" value="1"/>
</dbReference>
<sequence>MASQNHIKPEDPSLSPSERSRLFRQKYEAMSSDERSVFNNWSRAISDFTGWGLTESEQKERQKIKSYEKDKNDCLRCEKWRNELLETSPLVIFMSESLRKSGMNLDQNNMPCMKCDEMRSGGFSSDGVIQLCYNNIFGKGHLETTIAHEMVHAYDQANFNLDWYNLEHHACTEIRAASLSGDCTWFQEMLRGNIGFLKHHQVCVKRRAALSIRSNPNCKSDKHAEAAVNKVFKSCFTDTRPFDEIY</sequence>
<evidence type="ECO:0000256" key="5">
    <source>
        <dbReference type="ARBA" id="ARBA00022723"/>
    </source>
</evidence>
<evidence type="ECO:0000256" key="2">
    <source>
        <dbReference type="ARBA" id="ARBA00009915"/>
    </source>
</evidence>
<proteinExistence type="inferred from homology"/>
<evidence type="ECO:0000256" key="8">
    <source>
        <dbReference type="RuleBase" id="RU364057"/>
    </source>
</evidence>
<comment type="caution">
    <text evidence="10">The sequence shown here is derived from an EMBL/GenBank/DDBJ whole genome shotgun (WGS) entry which is preliminary data.</text>
</comment>
<keyword evidence="5 8" id="KW-0479">Metal-binding</keyword>
<dbReference type="GO" id="GO:0033615">
    <property type="term" value="P:mitochondrial proton-transporting ATP synthase complex assembly"/>
    <property type="evidence" value="ECO:0007669"/>
    <property type="project" value="TreeGrafter"/>
</dbReference>
<evidence type="ECO:0000256" key="4">
    <source>
        <dbReference type="ARBA" id="ARBA00022670"/>
    </source>
</evidence>
<keyword evidence="4 8" id="KW-0645">Protease</keyword>
<keyword evidence="8" id="KW-0496">Mitochondrion</keyword>
<dbReference type="EMBL" id="JANBOH010000087">
    <property type="protein sequence ID" value="KAJ1645828.1"/>
    <property type="molecule type" value="Genomic_DNA"/>
</dbReference>
<keyword evidence="6 8" id="KW-0378">Hydrolase</keyword>
<organism evidence="10 11">
    <name type="scientific">Coemansia asiatica</name>
    <dbReference type="NCBI Taxonomy" id="1052880"/>
    <lineage>
        <taxon>Eukaryota</taxon>
        <taxon>Fungi</taxon>
        <taxon>Fungi incertae sedis</taxon>
        <taxon>Zoopagomycota</taxon>
        <taxon>Kickxellomycotina</taxon>
        <taxon>Kickxellomycetes</taxon>
        <taxon>Kickxellales</taxon>
        <taxon>Kickxellaceae</taxon>
        <taxon>Coemansia</taxon>
    </lineage>
</organism>
<dbReference type="PANTHER" id="PTHR21711:SF0">
    <property type="entry name" value="MITOCHONDRIAL INNER MEMBRANE PROTEASE ATP23 HOMOLOG"/>
    <property type="match status" value="1"/>
</dbReference>
<evidence type="ECO:0000313" key="10">
    <source>
        <dbReference type="EMBL" id="KAJ1645828.1"/>
    </source>
</evidence>
<protein>
    <recommendedName>
        <fullName evidence="3 8">Mitochondrial inner membrane protease ATP23</fullName>
        <ecNumber evidence="8">3.4.24.-</ecNumber>
    </recommendedName>
</protein>